<organism evidence="2 3">
    <name type="scientific">Candidatus Thiomargarita nelsonii</name>
    <dbReference type="NCBI Taxonomy" id="1003181"/>
    <lineage>
        <taxon>Bacteria</taxon>
        <taxon>Pseudomonadati</taxon>
        <taxon>Pseudomonadota</taxon>
        <taxon>Gammaproteobacteria</taxon>
        <taxon>Thiotrichales</taxon>
        <taxon>Thiotrichaceae</taxon>
        <taxon>Thiomargarita</taxon>
    </lineage>
</organism>
<name>A0A0A6PMQ8_9GAMM</name>
<comment type="caution">
    <text evidence="2">The sequence shown here is derived from an EMBL/GenBank/DDBJ whole genome shotgun (WGS) entry which is preliminary data.</text>
</comment>
<dbReference type="Pfam" id="PF18480">
    <property type="entry name" value="DUF5615"/>
    <property type="match status" value="1"/>
</dbReference>
<proteinExistence type="predicted"/>
<gene>
    <name evidence="2" type="ORF">PN36_03045</name>
</gene>
<evidence type="ECO:0000313" key="3">
    <source>
        <dbReference type="Proteomes" id="UP000030428"/>
    </source>
</evidence>
<reference evidence="2 3" key="1">
    <citation type="journal article" date="2016" name="Front. Microbiol.">
        <title>Single-Cell (Meta-)Genomics of a Dimorphic Candidatus Thiomargarita nelsonii Reveals Genomic Plasticity.</title>
        <authorList>
            <person name="Flood B.E."/>
            <person name="Fliss P."/>
            <person name="Jones D.S."/>
            <person name="Dick G.J."/>
            <person name="Jain S."/>
            <person name="Kaster A.K."/>
            <person name="Winkel M."/>
            <person name="Mussmann M."/>
            <person name="Bailey J."/>
        </authorList>
    </citation>
    <scope>NUCLEOTIDE SEQUENCE [LARGE SCALE GENOMIC DNA]</scope>
    <source>
        <strain evidence="2">Hydrate Ridge</strain>
    </source>
</reference>
<evidence type="ECO:0000313" key="2">
    <source>
        <dbReference type="EMBL" id="KHD09178.1"/>
    </source>
</evidence>
<protein>
    <submittedName>
        <fullName evidence="2">ACP S-malonyltransferase</fullName>
    </submittedName>
</protein>
<sequence>MTILSDHNIEGQAKLLWGTLGAEGWLSLISLELVTFQEVGLPIDSNDREVWRFAQANNLILLTTNRNMEDENSLEQTMLEENTMTSLPVLTIGNQEQILYDTSYRQRCAERLVDVLLDLENYLGTRRVFIP</sequence>
<dbReference type="InterPro" id="IPR041049">
    <property type="entry name" value="DUF5615"/>
</dbReference>
<feature type="domain" description="DUF5615" evidence="1">
    <location>
        <begin position="26"/>
        <end position="70"/>
    </location>
</feature>
<dbReference type="GO" id="GO:0016740">
    <property type="term" value="F:transferase activity"/>
    <property type="evidence" value="ECO:0007669"/>
    <property type="project" value="UniProtKB-KW"/>
</dbReference>
<evidence type="ECO:0000259" key="1">
    <source>
        <dbReference type="Pfam" id="PF18480"/>
    </source>
</evidence>
<dbReference type="AlphaFoldDB" id="A0A0A6PMQ8"/>
<dbReference type="EMBL" id="JSZA02000009">
    <property type="protein sequence ID" value="KHD09178.1"/>
    <property type="molecule type" value="Genomic_DNA"/>
</dbReference>
<keyword evidence="3" id="KW-1185">Reference proteome</keyword>
<accession>A0A0A6PMQ8</accession>
<dbReference type="Proteomes" id="UP000030428">
    <property type="component" value="Unassembled WGS sequence"/>
</dbReference>